<reference evidence="1 2" key="1">
    <citation type="submission" date="2014-04" db="EMBL/GenBank/DDBJ databases">
        <authorList>
            <consortium name="DOE Joint Genome Institute"/>
            <person name="Kuo A."/>
            <person name="Kohler A."/>
            <person name="Nagy L.G."/>
            <person name="Floudas D."/>
            <person name="Copeland A."/>
            <person name="Barry K.W."/>
            <person name="Cichocki N."/>
            <person name="Veneault-Fourrey C."/>
            <person name="LaButti K."/>
            <person name="Lindquist E.A."/>
            <person name="Lipzen A."/>
            <person name="Lundell T."/>
            <person name="Morin E."/>
            <person name="Murat C."/>
            <person name="Sun H."/>
            <person name="Tunlid A."/>
            <person name="Henrissat B."/>
            <person name="Grigoriev I.V."/>
            <person name="Hibbett D.S."/>
            <person name="Martin F."/>
            <person name="Nordberg H.P."/>
            <person name="Cantor M.N."/>
            <person name="Hua S.X."/>
        </authorList>
    </citation>
    <scope>NUCLEOTIDE SEQUENCE [LARGE SCALE GENOMIC DNA]</scope>
    <source>
        <strain evidence="1 2">Foug A</strain>
    </source>
</reference>
<evidence type="ECO:0000313" key="1">
    <source>
        <dbReference type="EMBL" id="KIM50773.1"/>
    </source>
</evidence>
<dbReference type="EMBL" id="KN822331">
    <property type="protein sequence ID" value="KIM50773.1"/>
    <property type="molecule type" value="Genomic_DNA"/>
</dbReference>
<name>A0A0C2YLY4_9AGAM</name>
<dbReference type="PANTHER" id="PTHR37535">
    <property type="entry name" value="FLUG DOMAIN PROTEIN"/>
    <property type="match status" value="1"/>
</dbReference>
<dbReference type="STRING" id="1036808.A0A0C2YLY4"/>
<dbReference type="OrthoDB" id="3233000at2759"/>
<dbReference type="InParanoid" id="A0A0C2YLY4"/>
<dbReference type="Pfam" id="PF11917">
    <property type="entry name" value="DUF3435"/>
    <property type="match status" value="1"/>
</dbReference>
<gene>
    <name evidence="1" type="ORF">SCLCIDRAFT_33998</name>
</gene>
<dbReference type="HOGENOM" id="CLU_763250_0_0_1"/>
<dbReference type="Proteomes" id="UP000053989">
    <property type="component" value="Unassembled WGS sequence"/>
</dbReference>
<dbReference type="AlphaFoldDB" id="A0A0C2YLY4"/>
<keyword evidence="2" id="KW-1185">Reference proteome</keyword>
<organism evidence="1 2">
    <name type="scientific">Scleroderma citrinum Foug A</name>
    <dbReference type="NCBI Taxonomy" id="1036808"/>
    <lineage>
        <taxon>Eukaryota</taxon>
        <taxon>Fungi</taxon>
        <taxon>Dikarya</taxon>
        <taxon>Basidiomycota</taxon>
        <taxon>Agaricomycotina</taxon>
        <taxon>Agaricomycetes</taxon>
        <taxon>Agaricomycetidae</taxon>
        <taxon>Boletales</taxon>
        <taxon>Sclerodermatineae</taxon>
        <taxon>Sclerodermataceae</taxon>
        <taxon>Scleroderma</taxon>
    </lineage>
</organism>
<accession>A0A0C2YLY4</accession>
<sequence length="363" mass="40905">MAITVVTSDLITLPFAISTNTAALCKNADLVVSIRPAWADNAKLNVAGILSKWERYCQKMGIEDADSEPRAARTGTAMSFLTYLCKTYKIKSEGTGWQYFREWKQLYLYIVRRGMSRKESNNVPNLYKSTLVPRFGFYPPTLRIKTISDSGDLLALLLFNIAYDRRIFSSEHLRLYNAACYLVLAYTGCRPAEIVDGEKAVPSDGSWDKLFGSEAATLPLEASPDDELPDAHSRRIVKLLEFETESHRCPKALCYEDIKLQVVRHPETGRETLTSYVSPLPTPSSCPRLIKLVPVSHRTFYFTLTKRLVFCFITLLVSIAVLDGTFESPTLTSVEAVFAAGISSPVSYLPLRWKKEWLKKPVF</sequence>
<dbReference type="InterPro" id="IPR021842">
    <property type="entry name" value="DUF3435"/>
</dbReference>
<reference evidence="2" key="2">
    <citation type="submission" date="2015-01" db="EMBL/GenBank/DDBJ databases">
        <title>Evolutionary Origins and Diversification of the Mycorrhizal Mutualists.</title>
        <authorList>
            <consortium name="DOE Joint Genome Institute"/>
            <consortium name="Mycorrhizal Genomics Consortium"/>
            <person name="Kohler A."/>
            <person name="Kuo A."/>
            <person name="Nagy L.G."/>
            <person name="Floudas D."/>
            <person name="Copeland A."/>
            <person name="Barry K.W."/>
            <person name="Cichocki N."/>
            <person name="Veneault-Fourrey C."/>
            <person name="LaButti K."/>
            <person name="Lindquist E.A."/>
            <person name="Lipzen A."/>
            <person name="Lundell T."/>
            <person name="Morin E."/>
            <person name="Murat C."/>
            <person name="Riley R."/>
            <person name="Ohm R."/>
            <person name="Sun H."/>
            <person name="Tunlid A."/>
            <person name="Henrissat B."/>
            <person name="Grigoriev I.V."/>
            <person name="Hibbett D.S."/>
            <person name="Martin F."/>
        </authorList>
    </citation>
    <scope>NUCLEOTIDE SEQUENCE [LARGE SCALE GENOMIC DNA]</scope>
    <source>
        <strain evidence="2">Foug A</strain>
    </source>
</reference>
<protein>
    <submittedName>
        <fullName evidence="1">Uncharacterized protein</fullName>
    </submittedName>
</protein>
<evidence type="ECO:0000313" key="2">
    <source>
        <dbReference type="Proteomes" id="UP000053989"/>
    </source>
</evidence>
<dbReference type="PANTHER" id="PTHR37535:SF4">
    <property type="entry name" value="FLUG DOMAIN-CONTAINING PROTEIN"/>
    <property type="match status" value="1"/>
</dbReference>
<proteinExistence type="predicted"/>